<dbReference type="Proteomes" id="UP001237448">
    <property type="component" value="Unassembled WGS sequence"/>
</dbReference>
<dbReference type="RefSeq" id="WP_307424766.1">
    <property type="nucleotide sequence ID" value="NZ_JAUSVK010000001.1"/>
</dbReference>
<comment type="caution">
    <text evidence="2">The sequence shown here is derived from an EMBL/GenBank/DDBJ whole genome shotgun (WGS) entry which is preliminary data.</text>
</comment>
<feature type="transmembrane region" description="Helical" evidence="1">
    <location>
        <begin position="31"/>
        <end position="52"/>
    </location>
</feature>
<keyword evidence="1" id="KW-1133">Transmembrane helix</keyword>
<keyword evidence="1" id="KW-0472">Membrane</keyword>
<gene>
    <name evidence="2" type="ORF">J3R73_001618</name>
</gene>
<sequence length="53" mass="5695">MANGPTIRNFPRATTRAMRVSAAEAERQLTLALWLVAFLVAATFVTATVGLFA</sequence>
<organism evidence="2 3">
    <name type="scientific">Labrys monachus</name>
    <dbReference type="NCBI Taxonomy" id="217067"/>
    <lineage>
        <taxon>Bacteria</taxon>
        <taxon>Pseudomonadati</taxon>
        <taxon>Pseudomonadota</taxon>
        <taxon>Alphaproteobacteria</taxon>
        <taxon>Hyphomicrobiales</taxon>
        <taxon>Xanthobacteraceae</taxon>
        <taxon>Labrys</taxon>
    </lineage>
</organism>
<reference evidence="2 3" key="1">
    <citation type="submission" date="2023-07" db="EMBL/GenBank/DDBJ databases">
        <title>Genomic Encyclopedia of Type Strains, Phase IV (KMG-IV): sequencing the most valuable type-strain genomes for metagenomic binning, comparative biology and taxonomic classification.</title>
        <authorList>
            <person name="Goeker M."/>
        </authorList>
    </citation>
    <scope>NUCLEOTIDE SEQUENCE [LARGE SCALE GENOMIC DNA]</scope>
    <source>
        <strain evidence="2 3">DSM 5896</strain>
    </source>
</reference>
<keyword evidence="1" id="KW-0812">Transmembrane</keyword>
<evidence type="ECO:0000256" key="1">
    <source>
        <dbReference type="SAM" id="Phobius"/>
    </source>
</evidence>
<evidence type="ECO:0000313" key="3">
    <source>
        <dbReference type="Proteomes" id="UP001237448"/>
    </source>
</evidence>
<keyword evidence="3" id="KW-1185">Reference proteome</keyword>
<accession>A0ABU0FB37</accession>
<name>A0ABU0FB37_9HYPH</name>
<evidence type="ECO:0000313" key="2">
    <source>
        <dbReference type="EMBL" id="MDQ0391826.1"/>
    </source>
</evidence>
<dbReference type="EMBL" id="JAUSVK010000001">
    <property type="protein sequence ID" value="MDQ0391826.1"/>
    <property type="molecule type" value="Genomic_DNA"/>
</dbReference>
<protein>
    <submittedName>
        <fullName evidence="2">Uncharacterized protein</fullName>
    </submittedName>
</protein>
<proteinExistence type="predicted"/>